<dbReference type="PRINTS" id="PR00038">
    <property type="entry name" value="HTHLUXR"/>
</dbReference>
<dbReference type="Pfam" id="PF00196">
    <property type="entry name" value="GerE"/>
    <property type="match status" value="1"/>
</dbReference>
<dbReference type="InterPro" id="IPR000792">
    <property type="entry name" value="Tscrpt_reg_LuxR_C"/>
</dbReference>
<dbReference type="EMBL" id="SSGD01000189">
    <property type="protein sequence ID" value="TXI47950.1"/>
    <property type="molecule type" value="Genomic_DNA"/>
</dbReference>
<dbReference type="InterPro" id="IPR027417">
    <property type="entry name" value="P-loop_NTPase"/>
</dbReference>
<dbReference type="Pfam" id="PF13191">
    <property type="entry name" value="AAA_16"/>
    <property type="match status" value="1"/>
</dbReference>
<dbReference type="PROSITE" id="PS50043">
    <property type="entry name" value="HTH_LUXR_2"/>
    <property type="match status" value="1"/>
</dbReference>
<dbReference type="Gene3D" id="1.25.40.10">
    <property type="entry name" value="Tetratricopeptide repeat domain"/>
    <property type="match status" value="1"/>
</dbReference>
<reference evidence="4 5" key="1">
    <citation type="submission" date="2018-09" db="EMBL/GenBank/DDBJ databases">
        <title>Metagenome Assembled Genomes from an Advanced Water Purification Facility.</title>
        <authorList>
            <person name="Stamps B.W."/>
            <person name="Spear J.R."/>
        </authorList>
    </citation>
    <scope>NUCLEOTIDE SEQUENCE [LARGE SCALE GENOMIC DNA]</scope>
    <source>
        <strain evidence="4">Bin_29_2</strain>
    </source>
</reference>
<dbReference type="GO" id="GO:0004016">
    <property type="term" value="F:adenylate cyclase activity"/>
    <property type="evidence" value="ECO:0007669"/>
    <property type="project" value="TreeGrafter"/>
</dbReference>
<dbReference type="SUPFAM" id="SSF48452">
    <property type="entry name" value="TPR-like"/>
    <property type="match status" value="1"/>
</dbReference>
<evidence type="ECO:0000256" key="1">
    <source>
        <dbReference type="ARBA" id="ARBA00022741"/>
    </source>
</evidence>
<dbReference type="PANTHER" id="PTHR16305:SF35">
    <property type="entry name" value="TRANSCRIPTIONAL ACTIVATOR DOMAIN"/>
    <property type="match status" value="1"/>
</dbReference>
<comment type="caution">
    <text evidence="4">The sequence shown here is derived from an EMBL/GenBank/DDBJ whole genome shotgun (WGS) entry which is preliminary data.</text>
</comment>
<dbReference type="SUPFAM" id="SSF52540">
    <property type="entry name" value="P-loop containing nucleoside triphosphate hydrolases"/>
    <property type="match status" value="1"/>
</dbReference>
<dbReference type="Gene3D" id="1.10.10.10">
    <property type="entry name" value="Winged helix-like DNA-binding domain superfamily/Winged helix DNA-binding domain"/>
    <property type="match status" value="1"/>
</dbReference>
<dbReference type="InterPro" id="IPR041664">
    <property type="entry name" value="AAA_16"/>
</dbReference>
<evidence type="ECO:0000313" key="4">
    <source>
        <dbReference type="EMBL" id="TXI47950.1"/>
    </source>
</evidence>
<protein>
    <submittedName>
        <fullName evidence="4">Helix-turn-helix transcriptional regulator</fullName>
    </submittedName>
</protein>
<dbReference type="InterPro" id="IPR016032">
    <property type="entry name" value="Sig_transdc_resp-reg_C-effctor"/>
</dbReference>
<dbReference type="GO" id="GO:0005524">
    <property type="term" value="F:ATP binding"/>
    <property type="evidence" value="ECO:0007669"/>
    <property type="project" value="UniProtKB-KW"/>
</dbReference>
<dbReference type="CDD" id="cd06170">
    <property type="entry name" value="LuxR_C_like"/>
    <property type="match status" value="1"/>
</dbReference>
<evidence type="ECO:0000259" key="3">
    <source>
        <dbReference type="PROSITE" id="PS50043"/>
    </source>
</evidence>
<dbReference type="InterPro" id="IPR036388">
    <property type="entry name" value="WH-like_DNA-bd_sf"/>
</dbReference>
<dbReference type="SMART" id="SM00421">
    <property type="entry name" value="HTH_LUXR"/>
    <property type="match status" value="1"/>
</dbReference>
<dbReference type="Proteomes" id="UP000321797">
    <property type="component" value="Unassembled WGS sequence"/>
</dbReference>
<evidence type="ECO:0000313" key="5">
    <source>
        <dbReference type="Proteomes" id="UP000321797"/>
    </source>
</evidence>
<organism evidence="4 5">
    <name type="scientific">Mycolicibacter arupensis</name>
    <dbReference type="NCBI Taxonomy" id="342002"/>
    <lineage>
        <taxon>Bacteria</taxon>
        <taxon>Bacillati</taxon>
        <taxon>Actinomycetota</taxon>
        <taxon>Actinomycetes</taxon>
        <taxon>Mycobacteriales</taxon>
        <taxon>Mycobacteriaceae</taxon>
        <taxon>Mycolicibacter</taxon>
    </lineage>
</organism>
<keyword evidence="2" id="KW-0067">ATP-binding</keyword>
<proteinExistence type="predicted"/>
<name>A0A5C7XGC7_9MYCO</name>
<accession>A0A5C7XGC7</accession>
<dbReference type="SUPFAM" id="SSF46894">
    <property type="entry name" value="C-terminal effector domain of the bipartite response regulators"/>
    <property type="match status" value="1"/>
</dbReference>
<evidence type="ECO:0000256" key="2">
    <source>
        <dbReference type="ARBA" id="ARBA00022840"/>
    </source>
</evidence>
<sequence>MTELGIPATIVAMRPGGLADRKAEAAAVRAFLETALTEPATLLVEGEAGIGKSTLLWDAAAAATDRGYRVLSAAGAPTEVRYAYAAVADLLGGVDAAVLAALPDQQRAAIDRVLLGGADGPASDERVLATAFLEVIRGMSAVAPVLLCVDDAQWLDMSSQMVIGFAQRRLTGRAGMMLTVRTGTSAAPELNWLKPARPGSLTRLRVTPLTLGGVHTLISARLGHTLPRPSITRIHETSGGNPFYALELARFIDEDPARAAVGLPDALVGLVRDRIGHADPETGAVLLATACAAQPTVERVSQATGISPERVVELAEAEPAHGVIELDGSRLQFRHPLFATGVSASAGPAAQRAMHRRLADTVEEPELAARHLALAATTADPDVLQALDGAIAATRARGAPAVAAELIELAMNLGDDNPVRRIQAAEQHFRSGEMARARSHLRPVLDDLPSGNPLRCMALMLLAAVTGYGENLVNAAELLTQAVDEAADHPILQLRARLLLVPLAGLIGDLKRSVDLANTAVEQAENLDIAALRSQALTIAVHVRYLYGLGVDRKTLRQASEIEDRSSGAAATFQASAALPVMAAMAGEVQLGRDQMRVIHQRFIAHGTEIDTLWAANYVALFDMWLGDLTAAADLAEDSVQRAEQMGGKHLLVHAWCTQASVAALRGDDGTARSIATAALEVASDTGAAFLVGSAATALGFLDVSRGDYVAAIAALEPLLSGFDPDHDTEIITGGYLPDAIEALTALGRLDEAEPLIIALEANGARLDRPWMLAVGARGRSHWLVARGELEAAEQAALEALVHHGRLPMPFETARTQLLLGQIQRRRRRKQAGQASVGAALATFEQLGSGLWAQRARAELDRMAATGPGSGLTTAERRVAEHAAAGLSNKQIAAELFIAPKTVEMTLSTVYRKLGIRSRAGLFAALKAADVQGKP</sequence>
<dbReference type="OrthoDB" id="3796539at2"/>
<dbReference type="GO" id="GO:0003677">
    <property type="term" value="F:DNA binding"/>
    <property type="evidence" value="ECO:0007669"/>
    <property type="project" value="InterPro"/>
</dbReference>
<dbReference type="InterPro" id="IPR011990">
    <property type="entry name" value="TPR-like_helical_dom_sf"/>
</dbReference>
<dbReference type="AlphaFoldDB" id="A0A5C7XGC7"/>
<dbReference type="GO" id="GO:0005737">
    <property type="term" value="C:cytoplasm"/>
    <property type="evidence" value="ECO:0007669"/>
    <property type="project" value="TreeGrafter"/>
</dbReference>
<dbReference type="PANTHER" id="PTHR16305">
    <property type="entry name" value="TESTICULAR SOLUBLE ADENYLYL CYCLASE"/>
    <property type="match status" value="1"/>
</dbReference>
<feature type="domain" description="HTH luxR-type" evidence="3">
    <location>
        <begin position="865"/>
        <end position="930"/>
    </location>
</feature>
<keyword evidence="1" id="KW-0547">Nucleotide-binding</keyword>
<gene>
    <name evidence="4" type="ORF">E6Q54_24510</name>
</gene>
<dbReference type="GO" id="GO:0006355">
    <property type="term" value="P:regulation of DNA-templated transcription"/>
    <property type="evidence" value="ECO:0007669"/>
    <property type="project" value="InterPro"/>
</dbReference>